<reference evidence="3" key="1">
    <citation type="journal article" date="2011" name="Nature">
        <title>Genome sequence and analysis of the tuber crop potato.</title>
        <authorList>
            <consortium name="The Potato Genome Sequencing Consortium"/>
        </authorList>
    </citation>
    <scope>NUCLEOTIDE SEQUENCE [LARGE SCALE GENOMIC DNA]</scope>
    <source>
        <strain evidence="3">cv. DM1-3 516 R44</strain>
    </source>
</reference>
<dbReference type="AlphaFoldDB" id="M1A8Q2"/>
<reference evidence="2" key="2">
    <citation type="submission" date="2015-06" db="UniProtKB">
        <authorList>
            <consortium name="EnsemblPlants"/>
        </authorList>
    </citation>
    <scope>IDENTIFICATION</scope>
    <source>
        <strain evidence="2">DM1-3 516 R44</strain>
    </source>
</reference>
<accession>M1A8Q2</accession>
<dbReference type="HOGENOM" id="CLU_2431251_0_0_1"/>
<dbReference type="InParanoid" id="M1A8Q2"/>
<dbReference type="Gramene" id="PGSC0003DMT400017240">
    <property type="protein sequence ID" value="PGSC0003DMT400017240"/>
    <property type="gene ID" value="PGSC0003DMG400006719"/>
</dbReference>
<feature type="transmembrane region" description="Helical" evidence="1">
    <location>
        <begin position="69"/>
        <end position="90"/>
    </location>
</feature>
<dbReference type="PaxDb" id="4113-PGSC0003DMT400017240"/>
<proteinExistence type="predicted"/>
<sequence length="91" mass="10873">MVLRLNIDRIELATRDWICKIQIVEIGRPRKSLDKKCRFQIFILEDEEVSGLYFSLSVFFFFFLPHMNIFPSFYCWSVVTVNLSLLTLTFL</sequence>
<evidence type="ECO:0000313" key="3">
    <source>
        <dbReference type="Proteomes" id="UP000011115"/>
    </source>
</evidence>
<dbReference type="EnsemblPlants" id="PGSC0003DMT400017240">
    <property type="protein sequence ID" value="PGSC0003DMT400017240"/>
    <property type="gene ID" value="PGSC0003DMG400006719"/>
</dbReference>
<evidence type="ECO:0000256" key="1">
    <source>
        <dbReference type="SAM" id="Phobius"/>
    </source>
</evidence>
<keyword evidence="1" id="KW-1133">Transmembrane helix</keyword>
<name>M1A8Q2_SOLTU</name>
<keyword evidence="1" id="KW-0472">Membrane</keyword>
<keyword evidence="1" id="KW-0812">Transmembrane</keyword>
<organism evidence="2 3">
    <name type="scientific">Solanum tuberosum</name>
    <name type="common">Potato</name>
    <dbReference type="NCBI Taxonomy" id="4113"/>
    <lineage>
        <taxon>Eukaryota</taxon>
        <taxon>Viridiplantae</taxon>
        <taxon>Streptophyta</taxon>
        <taxon>Embryophyta</taxon>
        <taxon>Tracheophyta</taxon>
        <taxon>Spermatophyta</taxon>
        <taxon>Magnoliopsida</taxon>
        <taxon>eudicotyledons</taxon>
        <taxon>Gunneridae</taxon>
        <taxon>Pentapetalae</taxon>
        <taxon>asterids</taxon>
        <taxon>lamiids</taxon>
        <taxon>Solanales</taxon>
        <taxon>Solanaceae</taxon>
        <taxon>Solanoideae</taxon>
        <taxon>Solaneae</taxon>
        <taxon>Solanum</taxon>
    </lineage>
</organism>
<evidence type="ECO:0000313" key="2">
    <source>
        <dbReference type="EnsemblPlants" id="PGSC0003DMT400017240"/>
    </source>
</evidence>
<keyword evidence="3" id="KW-1185">Reference proteome</keyword>
<dbReference type="Proteomes" id="UP000011115">
    <property type="component" value="Unassembled WGS sequence"/>
</dbReference>
<dbReference type="ExpressionAtlas" id="M1A8Q2">
    <property type="expression patterns" value="baseline"/>
</dbReference>
<protein>
    <submittedName>
        <fullName evidence="2">Uncharacterized protein</fullName>
    </submittedName>
</protein>